<organism evidence="1 2">
    <name type="scientific">Prauserella marina</name>
    <dbReference type="NCBI Taxonomy" id="530584"/>
    <lineage>
        <taxon>Bacteria</taxon>
        <taxon>Bacillati</taxon>
        <taxon>Actinomycetota</taxon>
        <taxon>Actinomycetes</taxon>
        <taxon>Pseudonocardiales</taxon>
        <taxon>Pseudonocardiaceae</taxon>
        <taxon>Prauserella</taxon>
    </lineage>
</organism>
<evidence type="ECO:0000313" key="1">
    <source>
        <dbReference type="EMBL" id="SDD97458.1"/>
    </source>
</evidence>
<accession>A0A222W162</accession>
<proteinExistence type="predicted"/>
<sequence>MSTIVALLADTALPWLAQQPFPVPDPQPSLPQELNQYSDMLVGGMKAILIVAGMAGFLFGAIKISVGSADRGGLAQRGFSNVGTAMLGLMIGSIASVIVGLFVL</sequence>
<dbReference type="KEGG" id="pmad:BAY61_32190"/>
<reference evidence="1 2" key="1">
    <citation type="submission" date="2016-10" db="EMBL/GenBank/DDBJ databases">
        <authorList>
            <person name="de Groot N.N."/>
        </authorList>
    </citation>
    <scope>NUCLEOTIDE SEQUENCE [LARGE SCALE GENOMIC DNA]</scope>
    <source>
        <strain evidence="1 2">CGMCC 4.5506</strain>
    </source>
</reference>
<dbReference type="Proteomes" id="UP000199494">
    <property type="component" value="Unassembled WGS sequence"/>
</dbReference>
<keyword evidence="2" id="KW-1185">Reference proteome</keyword>
<name>A0A222W162_9PSEU</name>
<dbReference type="AlphaFoldDB" id="A0A222W162"/>
<evidence type="ECO:0000313" key="2">
    <source>
        <dbReference type="Proteomes" id="UP000199494"/>
    </source>
</evidence>
<dbReference type="RefSeq" id="WP_091810687.1">
    <property type="nucleotide sequence ID" value="NZ_CP016354.1"/>
</dbReference>
<gene>
    <name evidence="1" type="ORF">SAMN05421630_115116</name>
</gene>
<protein>
    <submittedName>
        <fullName evidence="1">Uncharacterized protein</fullName>
    </submittedName>
</protein>
<dbReference type="STRING" id="530584.SAMN05421630_115116"/>
<dbReference type="EMBL" id="FMZE01000015">
    <property type="protein sequence ID" value="SDD97458.1"/>
    <property type="molecule type" value="Genomic_DNA"/>
</dbReference>